<dbReference type="InterPro" id="IPR050237">
    <property type="entry name" value="ATP-dep_AMP-bd_enzyme"/>
</dbReference>
<dbReference type="InterPro" id="IPR042099">
    <property type="entry name" value="ANL_N_sf"/>
</dbReference>
<dbReference type="CDD" id="cd12119">
    <property type="entry name" value="ttLC_FACS_AlkK_like"/>
    <property type="match status" value="1"/>
</dbReference>
<evidence type="ECO:0000313" key="4">
    <source>
        <dbReference type="Proteomes" id="UP000216225"/>
    </source>
</evidence>
<reference evidence="3 4" key="1">
    <citation type="submission" date="2018-09" db="EMBL/GenBank/DDBJ databases">
        <title>Genome comparison of Alicycliphilus sp. BQ1, a polyurethanolytic bacterium, with its closest phylogenetic relatives Alicycliphilus denitrificans BC and K601, unable to attack polyurethane.</title>
        <authorList>
            <person name="Loza-Tavera H."/>
            <person name="Lozano L."/>
            <person name="Cevallos M."/>
            <person name="Maya-Lucas O."/>
            <person name="Garcia-Mena J."/>
            <person name="Hernandez J."/>
        </authorList>
    </citation>
    <scope>NUCLEOTIDE SEQUENCE [LARGE SCALE GENOMIC DNA]</scope>
    <source>
        <strain evidence="3 4">BQ1</strain>
    </source>
</reference>
<dbReference type="Proteomes" id="UP000216225">
    <property type="component" value="Unassembled WGS sequence"/>
</dbReference>
<dbReference type="Pfam" id="PF13193">
    <property type="entry name" value="AMP-binding_C"/>
    <property type="match status" value="1"/>
</dbReference>
<feature type="domain" description="AMP-dependent synthetase/ligase" evidence="1">
    <location>
        <begin position="19"/>
        <end position="387"/>
    </location>
</feature>
<proteinExistence type="predicted"/>
<dbReference type="PROSITE" id="PS00455">
    <property type="entry name" value="AMP_BINDING"/>
    <property type="match status" value="1"/>
</dbReference>
<dbReference type="AlphaFoldDB" id="A0A420KDW1"/>
<protein>
    <submittedName>
        <fullName evidence="3">Long-chain-fatty-acid--CoA ligase</fullName>
    </submittedName>
</protein>
<dbReference type="Pfam" id="PF00501">
    <property type="entry name" value="AMP-binding"/>
    <property type="match status" value="1"/>
</dbReference>
<dbReference type="RefSeq" id="WP_094438885.1">
    <property type="nucleotide sequence ID" value="NZ_NKDB02000002.1"/>
</dbReference>
<comment type="caution">
    <text evidence="3">The sequence shown here is derived from an EMBL/GenBank/DDBJ whole genome shotgun (WGS) entry which is preliminary data.</text>
</comment>
<dbReference type="InterPro" id="IPR000873">
    <property type="entry name" value="AMP-dep_synth/lig_dom"/>
</dbReference>
<dbReference type="EMBL" id="NKDB02000002">
    <property type="protein sequence ID" value="RKJ97393.1"/>
    <property type="molecule type" value="Genomic_DNA"/>
</dbReference>
<dbReference type="PANTHER" id="PTHR43767:SF11">
    <property type="entry name" value="MEDIUM-CHAIN-FATTY-ACID--COA LIGASE"/>
    <property type="match status" value="1"/>
</dbReference>
<keyword evidence="3" id="KW-0436">Ligase</keyword>
<name>A0A420KDW1_9BURK</name>
<evidence type="ECO:0000259" key="2">
    <source>
        <dbReference type="Pfam" id="PF13193"/>
    </source>
</evidence>
<dbReference type="InterPro" id="IPR020845">
    <property type="entry name" value="AMP-binding_CS"/>
</dbReference>
<evidence type="ECO:0000313" key="3">
    <source>
        <dbReference type="EMBL" id="RKJ97393.1"/>
    </source>
</evidence>
<feature type="domain" description="AMP-binding enzyme C-terminal" evidence="2">
    <location>
        <begin position="436"/>
        <end position="510"/>
    </location>
</feature>
<dbReference type="Gene3D" id="3.40.50.12780">
    <property type="entry name" value="N-terminal domain of ligase-like"/>
    <property type="match status" value="1"/>
</dbReference>
<evidence type="ECO:0000259" key="1">
    <source>
        <dbReference type="Pfam" id="PF00501"/>
    </source>
</evidence>
<dbReference type="SUPFAM" id="SSF56801">
    <property type="entry name" value="Acetyl-CoA synthetase-like"/>
    <property type="match status" value="1"/>
</dbReference>
<dbReference type="NCBIfam" id="NF004837">
    <property type="entry name" value="PRK06187.1"/>
    <property type="match status" value="1"/>
</dbReference>
<dbReference type="Gene3D" id="3.30.300.30">
    <property type="match status" value="1"/>
</dbReference>
<dbReference type="PANTHER" id="PTHR43767">
    <property type="entry name" value="LONG-CHAIN-FATTY-ACID--COA LIGASE"/>
    <property type="match status" value="1"/>
</dbReference>
<gene>
    <name evidence="3" type="ORF">CE154_009550</name>
</gene>
<dbReference type="GO" id="GO:0016877">
    <property type="term" value="F:ligase activity, forming carbon-sulfur bonds"/>
    <property type="evidence" value="ECO:0007669"/>
    <property type="project" value="UniProtKB-ARBA"/>
</dbReference>
<accession>A0A420KDW1</accession>
<sequence length="528" mass="57567">MDAPLLLKNLLLGAARHHRRGEIVSVIDGRTVRHTYADCELRARKLGQALLALGVQQGDRVATLAWNDHRHYELYFGVTGVGAVCHTVNPRLFLEQIVYIVNDAQDVALCYAQDFAELVEKIKPQCLGVRHWIPIDAPASQPGSYEALLAAQDGRMAWPDFDERANAFLCYTSGTTGQPKGVMYTHRGTVLHAYAVALPDSQNVSACSVLMPAVPMFHANAWESPFSATLTGAKLVLPGPKLDGASLHQLIEAEGVTMSIGVPTVWFNVLSYLQQNGLRFRTLQRLLLGGSSTPLSMIEAYAAMGVQVTQGWGMTETAAMTSTTQPLAHHQGVPLAELQRTIYQTAGRVVAGGDLRTVDEQGREIPWGSGQPGDLQVKAPWVIRRYYGASADAVTEDGWLPTGDVALIDADGFMRLTDRSKDVIKSGGEWISSVDLENLAMAVPGVELAACIAARHDQWGERPVLVVQPREGARLTQERVLAGLEGKVAKWWMPDAVVFIDRIPLTATGKLSKLELRKRFGAHLLTSK</sequence>
<organism evidence="3 4">
    <name type="scientific">Alicycliphilus denitrificans</name>
    <dbReference type="NCBI Taxonomy" id="179636"/>
    <lineage>
        <taxon>Bacteria</taxon>
        <taxon>Pseudomonadati</taxon>
        <taxon>Pseudomonadota</taxon>
        <taxon>Betaproteobacteria</taxon>
        <taxon>Burkholderiales</taxon>
        <taxon>Comamonadaceae</taxon>
        <taxon>Alicycliphilus</taxon>
    </lineage>
</organism>
<dbReference type="InterPro" id="IPR025110">
    <property type="entry name" value="AMP-bd_C"/>
</dbReference>
<dbReference type="InterPro" id="IPR045851">
    <property type="entry name" value="AMP-bd_C_sf"/>
</dbReference>